<dbReference type="InParanoid" id="A0A3Q3F110"/>
<keyword evidence="2" id="KW-1185">Reference proteome</keyword>
<organism evidence="1 2">
    <name type="scientific">Labrus bergylta</name>
    <name type="common">ballan wrasse</name>
    <dbReference type="NCBI Taxonomy" id="56723"/>
    <lineage>
        <taxon>Eukaryota</taxon>
        <taxon>Metazoa</taxon>
        <taxon>Chordata</taxon>
        <taxon>Craniata</taxon>
        <taxon>Vertebrata</taxon>
        <taxon>Euteleostomi</taxon>
        <taxon>Actinopterygii</taxon>
        <taxon>Neopterygii</taxon>
        <taxon>Teleostei</taxon>
        <taxon>Neoteleostei</taxon>
        <taxon>Acanthomorphata</taxon>
        <taxon>Eupercaria</taxon>
        <taxon>Labriformes</taxon>
        <taxon>Labridae</taxon>
        <taxon>Labrus</taxon>
    </lineage>
</organism>
<dbReference type="Ensembl" id="ENSLBET00000013063.1">
    <property type="protein sequence ID" value="ENSLBEP00000012427.1"/>
    <property type="gene ID" value="ENSLBEG00000009555.1"/>
</dbReference>
<name>A0A3Q3F110_9LABR</name>
<reference evidence="1" key="1">
    <citation type="submission" date="2025-08" db="UniProtKB">
        <authorList>
            <consortium name="Ensembl"/>
        </authorList>
    </citation>
    <scope>IDENTIFICATION</scope>
</reference>
<dbReference type="Proteomes" id="UP000261660">
    <property type="component" value="Unplaced"/>
</dbReference>
<reference evidence="1" key="2">
    <citation type="submission" date="2025-09" db="UniProtKB">
        <authorList>
            <consortium name="Ensembl"/>
        </authorList>
    </citation>
    <scope>IDENTIFICATION</scope>
</reference>
<proteinExistence type="predicted"/>
<protein>
    <submittedName>
        <fullName evidence="1">Uncharacterized protein</fullName>
    </submittedName>
</protein>
<evidence type="ECO:0000313" key="2">
    <source>
        <dbReference type="Proteomes" id="UP000261660"/>
    </source>
</evidence>
<sequence>MLSQFLDLSLLTICNLEEGLPTEKLYGLGLREKPAFYYASSRFRAADSSRDPFSSRQDESSEGGILKPFARLTARPGLVVGLSNACCKWAAARARSAPFAERPPHPSCEREDTADEYVYNTHLYIRTSVSLFINQSNVFSETLNKSLNCFYFESE</sequence>
<accession>A0A3Q3F110</accession>
<evidence type="ECO:0000313" key="1">
    <source>
        <dbReference type="Ensembl" id="ENSLBEP00000012427.1"/>
    </source>
</evidence>
<dbReference type="AlphaFoldDB" id="A0A3Q3F110"/>